<comment type="caution">
    <text evidence="1">The sequence shown here is derived from an EMBL/GenBank/DDBJ whole genome shotgun (WGS) entry which is preliminary data.</text>
</comment>
<organism evidence="1 2">
    <name type="scientific">Gigaspora margarita</name>
    <dbReference type="NCBI Taxonomy" id="4874"/>
    <lineage>
        <taxon>Eukaryota</taxon>
        <taxon>Fungi</taxon>
        <taxon>Fungi incertae sedis</taxon>
        <taxon>Mucoromycota</taxon>
        <taxon>Glomeromycotina</taxon>
        <taxon>Glomeromycetes</taxon>
        <taxon>Diversisporales</taxon>
        <taxon>Gigasporaceae</taxon>
        <taxon>Gigaspora</taxon>
    </lineage>
</organism>
<gene>
    <name evidence="1" type="ORF">GMARGA_LOCUS45310</name>
</gene>
<feature type="non-terminal residue" evidence="1">
    <location>
        <position position="1"/>
    </location>
</feature>
<protein>
    <submittedName>
        <fullName evidence="1">13356_t:CDS:1</fullName>
    </submittedName>
</protein>
<dbReference type="Proteomes" id="UP000789901">
    <property type="component" value="Unassembled WGS sequence"/>
</dbReference>
<evidence type="ECO:0000313" key="2">
    <source>
        <dbReference type="Proteomes" id="UP000789901"/>
    </source>
</evidence>
<proteinExistence type="predicted"/>
<keyword evidence="2" id="KW-1185">Reference proteome</keyword>
<name>A0ABN7XMH3_GIGMA</name>
<reference evidence="1 2" key="1">
    <citation type="submission" date="2021-06" db="EMBL/GenBank/DDBJ databases">
        <authorList>
            <person name="Kallberg Y."/>
            <person name="Tangrot J."/>
            <person name="Rosling A."/>
        </authorList>
    </citation>
    <scope>NUCLEOTIDE SEQUENCE [LARGE SCALE GENOMIC DNA]</scope>
    <source>
        <strain evidence="1 2">120-4 pot B 10/14</strain>
    </source>
</reference>
<evidence type="ECO:0000313" key="1">
    <source>
        <dbReference type="EMBL" id="CAG8856489.1"/>
    </source>
</evidence>
<dbReference type="EMBL" id="CAJVQB010160650">
    <property type="protein sequence ID" value="CAG8856489.1"/>
    <property type="molecule type" value="Genomic_DNA"/>
</dbReference>
<accession>A0ABN7XMH3</accession>
<sequence>IHKIILSWKNDDKILSEFLRSDKEIVIKSKIDFDSNTIYTSKFINYVNRKSTTNEINFDNNISVKNIVSKPVEELDFD</sequence>